<dbReference type="KEGG" id="dni:HX89_02335"/>
<dbReference type="AlphaFoldDB" id="A0A075JE93"/>
<proteinExistence type="predicted"/>
<dbReference type="InterPro" id="IPR041307">
    <property type="entry name" value="WcbI"/>
</dbReference>
<dbReference type="GeneID" id="41840071"/>
<organism evidence="2 3">
    <name type="scientific">Dermacoccus nishinomiyaensis</name>
    <dbReference type="NCBI Taxonomy" id="1274"/>
    <lineage>
        <taxon>Bacteria</taxon>
        <taxon>Bacillati</taxon>
        <taxon>Actinomycetota</taxon>
        <taxon>Actinomycetes</taxon>
        <taxon>Micrococcales</taxon>
        <taxon>Dermacoccaceae</taxon>
        <taxon>Dermacoccus</taxon>
    </lineage>
</organism>
<dbReference type="EMBL" id="CP008889">
    <property type="protein sequence ID" value="AIF40005.1"/>
    <property type="molecule type" value="Genomic_DNA"/>
</dbReference>
<sequence>MTVPAVEATPRNLHYGEFYGLTDPVPTADPDGRPVLAVHGNCQAESLRVLLDGRYGDRIRTIRLVPAHELVADDVPHLHRTLAQAQYLVTQPVAPGYRGLPVGTEELLTAAPHVRSTIVPVMRWAGLHPAQVIVRTPAGEPPIVPYHDLRVIAACRRAGDHAARVTSADLPQLDERAVGALRDASLAELTRRIEAHGAVDIRDALTRPGRRSVHVINHPTNDVLVEVADRIAAALDLGAPREYDPGRSLLGALVAPMDERAAAFAQVPMSDDDVARVWQVRGQAVGEDELVAAHATWYAEHPQALADAVRRHATLLEIVDGDV</sequence>
<name>A0A075JE93_9MICO</name>
<dbReference type="Gene3D" id="3.40.50.12080">
    <property type="match status" value="1"/>
</dbReference>
<keyword evidence="3" id="KW-1185">Reference proteome</keyword>
<dbReference type="OrthoDB" id="3283619at2"/>
<reference evidence="2 3" key="1">
    <citation type="submission" date="2014-07" db="EMBL/GenBank/DDBJ databases">
        <title>Genome Sequencing of Dermacoccus nishinomiyaensis.</title>
        <authorList>
            <person name="Hong K.W."/>
            <person name="Chan K.G."/>
        </authorList>
    </citation>
    <scope>NUCLEOTIDE SEQUENCE [LARGE SCALE GENOMIC DNA]</scope>
    <source>
        <strain evidence="2 3">M25</strain>
    </source>
</reference>
<gene>
    <name evidence="2" type="ORF">HX89_02335</name>
</gene>
<dbReference type="HOGENOM" id="CLU_879360_0_0_11"/>
<dbReference type="eggNOG" id="ENOG502ZCJ8">
    <property type="taxonomic scope" value="Bacteria"/>
</dbReference>
<evidence type="ECO:0000313" key="2">
    <source>
        <dbReference type="EMBL" id="AIF40005.1"/>
    </source>
</evidence>
<dbReference type="Pfam" id="PF18588">
    <property type="entry name" value="WcbI"/>
    <property type="match status" value="1"/>
</dbReference>
<dbReference type="Proteomes" id="UP000027986">
    <property type="component" value="Chromosome"/>
</dbReference>
<evidence type="ECO:0000313" key="3">
    <source>
        <dbReference type="Proteomes" id="UP000027986"/>
    </source>
</evidence>
<dbReference type="RefSeq" id="WP_150112705.1">
    <property type="nucleotide sequence ID" value="NZ_CP008889.1"/>
</dbReference>
<evidence type="ECO:0000259" key="1">
    <source>
        <dbReference type="Pfam" id="PF18588"/>
    </source>
</evidence>
<accession>A0A075JE93</accession>
<protein>
    <recommendedName>
        <fullName evidence="1">Polysaccharide biosynthesis enzyme WcbI domain-containing protein</fullName>
    </recommendedName>
</protein>
<feature type="domain" description="Polysaccharide biosynthesis enzyme WcbI" evidence="1">
    <location>
        <begin position="36"/>
        <end position="238"/>
    </location>
</feature>